<dbReference type="InterPro" id="IPR001789">
    <property type="entry name" value="Sig_transdc_resp-reg_receiver"/>
</dbReference>
<dbReference type="PROSITE" id="PS50110">
    <property type="entry name" value="RESPONSE_REGULATORY"/>
    <property type="match status" value="1"/>
</dbReference>
<evidence type="ECO:0000256" key="7">
    <source>
        <dbReference type="ARBA" id="ARBA00023159"/>
    </source>
</evidence>
<keyword evidence="6 9" id="KW-0238">DNA-binding</keyword>
<comment type="caution">
    <text evidence="12">The sequence shown here is derived from an EMBL/GenBank/DDBJ whole genome shotgun (WGS) entry which is preliminary data.</text>
</comment>
<comment type="subcellular location">
    <subcellularLocation>
        <location evidence="1 9">Cytoplasm</location>
    </subcellularLocation>
</comment>
<keyword evidence="2 9" id="KW-0963">Cytoplasm</keyword>
<dbReference type="GO" id="GO:0000156">
    <property type="term" value="F:phosphorelay response regulator activity"/>
    <property type="evidence" value="ECO:0007669"/>
    <property type="project" value="TreeGrafter"/>
</dbReference>
<dbReference type="SUPFAM" id="SSF52172">
    <property type="entry name" value="CheY-like"/>
    <property type="match status" value="1"/>
</dbReference>
<organism evidence="12 13">
    <name type="scientific">Planococcus koreensis</name>
    <dbReference type="NCBI Taxonomy" id="112331"/>
    <lineage>
        <taxon>Bacteria</taxon>
        <taxon>Bacillati</taxon>
        <taxon>Bacillota</taxon>
        <taxon>Bacilli</taxon>
        <taxon>Bacillales</taxon>
        <taxon>Caryophanaceae</taxon>
        <taxon>Planococcus</taxon>
    </lineage>
</organism>
<evidence type="ECO:0000256" key="2">
    <source>
        <dbReference type="ARBA" id="ARBA00022490"/>
    </source>
</evidence>
<dbReference type="SMART" id="SM00448">
    <property type="entry name" value="REC"/>
    <property type="match status" value="1"/>
</dbReference>
<dbReference type="GO" id="GO:0003700">
    <property type="term" value="F:DNA-binding transcription factor activity"/>
    <property type="evidence" value="ECO:0007669"/>
    <property type="project" value="InterPro"/>
</dbReference>
<dbReference type="AlphaFoldDB" id="A0A7W8FSD6"/>
<keyword evidence="8 9" id="KW-0804">Transcription</keyword>
<dbReference type="CDD" id="cd19925">
    <property type="entry name" value="REC_citrate_TCS"/>
    <property type="match status" value="1"/>
</dbReference>
<reference evidence="12 13" key="1">
    <citation type="submission" date="2020-08" db="EMBL/GenBank/DDBJ databases">
        <title>Genomic Encyclopedia of Type Strains, Phase IV (KMG-IV): sequencing the most valuable type-strain genomes for metagenomic binning, comparative biology and taxonomic classification.</title>
        <authorList>
            <person name="Goeker M."/>
        </authorList>
    </citation>
    <scope>NUCLEOTIDE SEQUENCE [LARGE SCALE GENOMIC DNA]</scope>
    <source>
        <strain evidence="12 13">DSM 15895</strain>
    </source>
</reference>
<dbReference type="RefSeq" id="WP_342355744.1">
    <property type="nucleotide sequence ID" value="NZ_JACHHE010000004.1"/>
</dbReference>
<evidence type="ECO:0000256" key="5">
    <source>
        <dbReference type="ARBA" id="ARBA00023015"/>
    </source>
</evidence>
<evidence type="ECO:0000256" key="6">
    <source>
        <dbReference type="ARBA" id="ARBA00023125"/>
    </source>
</evidence>
<evidence type="ECO:0000259" key="11">
    <source>
        <dbReference type="PROSITE" id="PS50110"/>
    </source>
</evidence>
<dbReference type="PANTHER" id="PTHR45526">
    <property type="entry name" value="TRANSCRIPTIONAL REGULATORY PROTEIN DPIA"/>
    <property type="match status" value="1"/>
</dbReference>
<evidence type="ECO:0000256" key="9">
    <source>
        <dbReference type="PIRNR" id="PIRNR006171"/>
    </source>
</evidence>
<dbReference type="InterPro" id="IPR036390">
    <property type="entry name" value="WH_DNA-bd_sf"/>
</dbReference>
<dbReference type="EMBL" id="JACHHE010000004">
    <property type="protein sequence ID" value="MBB5180459.1"/>
    <property type="molecule type" value="Genomic_DNA"/>
</dbReference>
<evidence type="ECO:0000256" key="1">
    <source>
        <dbReference type="ARBA" id="ARBA00004496"/>
    </source>
</evidence>
<evidence type="ECO:0000256" key="8">
    <source>
        <dbReference type="ARBA" id="ARBA00023163"/>
    </source>
</evidence>
<gene>
    <name evidence="12" type="ORF">HNQ44_001887</name>
</gene>
<keyword evidence="7 9" id="KW-0010">Activator</keyword>
<dbReference type="SUPFAM" id="SSF46785">
    <property type="entry name" value="Winged helix' DNA-binding domain"/>
    <property type="match status" value="1"/>
</dbReference>
<keyword evidence="13" id="KW-1185">Reference proteome</keyword>
<protein>
    <recommendedName>
        <fullName evidence="9">Transcriptional regulatory protein</fullName>
    </recommendedName>
</protein>
<dbReference type="InterPro" id="IPR024187">
    <property type="entry name" value="Sig_transdc_resp-reg_cit/mal"/>
</dbReference>
<evidence type="ECO:0000256" key="4">
    <source>
        <dbReference type="ARBA" id="ARBA00023012"/>
    </source>
</evidence>
<dbReference type="GO" id="GO:0003677">
    <property type="term" value="F:DNA binding"/>
    <property type="evidence" value="ECO:0007669"/>
    <property type="project" value="UniProtKB-KW"/>
</dbReference>
<dbReference type="GO" id="GO:0005737">
    <property type="term" value="C:cytoplasm"/>
    <property type="evidence" value="ECO:0007669"/>
    <property type="project" value="UniProtKB-SubCell"/>
</dbReference>
<dbReference type="PIRSF" id="PIRSF006171">
    <property type="entry name" value="RR_citrat_malat"/>
    <property type="match status" value="1"/>
</dbReference>
<proteinExistence type="predicted"/>
<dbReference type="Pfam" id="PF00072">
    <property type="entry name" value="Response_reg"/>
    <property type="match status" value="1"/>
</dbReference>
<keyword evidence="3 10" id="KW-0597">Phosphoprotein</keyword>
<evidence type="ECO:0000313" key="13">
    <source>
        <dbReference type="Proteomes" id="UP000525923"/>
    </source>
</evidence>
<evidence type="ECO:0000256" key="3">
    <source>
        <dbReference type="ARBA" id="ARBA00022553"/>
    </source>
</evidence>
<dbReference type="PANTHER" id="PTHR45526:SF1">
    <property type="entry name" value="TRANSCRIPTIONAL REGULATORY PROTEIN DCUR-RELATED"/>
    <property type="match status" value="1"/>
</dbReference>
<keyword evidence="5 9" id="KW-0805">Transcription regulation</keyword>
<sequence length="238" mass="26858">MMMINVLIVEDDPMVAALNQKYTEQLDGFRVAGLAANAQQASQLLAQQEIQLILLDIHMPGLDGLAFLRGLREENLELDVILITAASDIQPIQQALRLGAVDYLIKPFEFSRFQEALAQYGKQHSRLEDKQSVNQQELDRLLHKKPPADRSAFPELPKGLTKTTLQTINEKILGTGDAAFSTEEIAESTRISRVSVRKYLKFLAEIGYLEETLVYGVGRPIYHYRLQPAHQNQINVFL</sequence>
<dbReference type="Proteomes" id="UP000525923">
    <property type="component" value="Unassembled WGS sequence"/>
</dbReference>
<dbReference type="InterPro" id="IPR011006">
    <property type="entry name" value="CheY-like_superfamily"/>
</dbReference>
<evidence type="ECO:0000256" key="10">
    <source>
        <dbReference type="PROSITE-ProRule" id="PRU00169"/>
    </source>
</evidence>
<feature type="modified residue" description="4-aspartylphosphate" evidence="10">
    <location>
        <position position="56"/>
    </location>
</feature>
<dbReference type="InterPro" id="IPR051271">
    <property type="entry name" value="2C-system_Tx_regulators"/>
</dbReference>
<accession>A0A7W8FSD6</accession>
<dbReference type="Gene3D" id="3.40.50.2300">
    <property type="match status" value="1"/>
</dbReference>
<feature type="domain" description="Response regulatory" evidence="11">
    <location>
        <begin position="5"/>
        <end position="121"/>
    </location>
</feature>
<name>A0A7W8FSD6_9BACL</name>
<evidence type="ECO:0000313" key="12">
    <source>
        <dbReference type="EMBL" id="MBB5180459.1"/>
    </source>
</evidence>
<keyword evidence="4 9" id="KW-0902">Two-component regulatory system</keyword>